<dbReference type="PROSITE" id="PS50222">
    <property type="entry name" value="EF_HAND_2"/>
    <property type="match status" value="1"/>
</dbReference>
<proteinExistence type="predicted"/>
<keyword evidence="9" id="KW-1185">Reference proteome</keyword>
<feature type="region of interest" description="Disordered" evidence="6">
    <location>
        <begin position="83"/>
        <end position="161"/>
    </location>
</feature>
<feature type="region of interest" description="Disordered" evidence="6">
    <location>
        <begin position="1019"/>
        <end position="1064"/>
    </location>
</feature>
<sequence>MDRVSVLDPYEQQLLKVFNSHDNDQCGSLDRNGLMQLCLTLQLEEQGGELIRCLLNDKRSRVTFVEFKDALLKLLGKMQSNKNTDTLVNDNMISDNVNSPDREVSPKYVYGSKKYGRRSRPKTDEINPLYTEDNENTHGKQGSSVQRSNSQNEVSSKKRKTNYKLKRCTSLPGRKNLNETHSVNNFISAGVPSEQEIICTEEMLREAWKSLGVGEDGYLNQTELVLVCDAIGLHKLADEIIKQLSVDYDRKISFREVLEVIQKDETWFDVLNNETIRNDNILNIRCSSDELFPNSQTFQYVTLGPDGNGIINVNTLIEMWENVGIHSPKELIHELGFDSRSININELANVLEKQTRSMNETVRTEFQSPHFTLLQANLSLYRSEIRCLRNILEQLQAEREKLKLDVTEANNRATLLAQEVDDNHTRMEQNTVNQVKLLEQRHADMLKEITLQCTKDKEQLNFINQSLEEKILTLESETVKLKNDLIVAQKYSLNVEKDNQNLNGKIFELEKDKQILLDKVGHLENEKHKLKEIERQESEMLLAKLTALQIKNSELKDRNDEMESEIESLTNQVMSMKTKASSTPTRSYNTLDQSMEEDNISIIYETVGLGAKRRSDCSPSKDIHLMRIADESPRLGKVRKCYKPRSSDNLDNPFTSSESGFDTEPESLSTSNSENDEINRLQTKVVFLEHVLKQHNIPVPTYEEPEQTRNTIMQLTNRIQELERIISEARKELNNIANQEKECTNCDKIKFIFKSLESALFPVNSTEETIFDQNKKFMEQGSQTEFNINVVEERVRKLENENRELTTKCGELEDCVELLKNEYEQCEDYWQNKVDEERQFFEAEQKISGEKLNEVLDKMREYEEQYANQDVLDSRLPPILETDNLEKQFTDLEQEFEDFKAYHEGELFKKDEEISILKEKISELEQGQKNLQEIGVQVDADIEEQIVLNKMKNFTSYIVESTNRFSEEMMRPMEFSNINWDVATVKSETETSSLPPTNNWNLNNQSNTYYSLNHLPSGSSQNFAPCRPKRTRKHDKNIYKKTNNDQESSKKAELGNQQDKSRCHQGEQTMILPIGAFNSIVGRKNYLEQRVRHLQLCLKQQHLHNEQAMHYYCQQFRGDRAELQAKLKFCQEKLDQQMRICSDQLDKLHRNDLFVKDLYVENAYLFANVERLEKQCRMLTQANNCASSV</sequence>
<feature type="compositionally biased region" description="Polar residues" evidence="6">
    <location>
        <begin position="83"/>
        <end position="99"/>
    </location>
</feature>
<dbReference type="EMBL" id="JBDJPC010000009">
    <property type="protein sequence ID" value="KAL1491895.1"/>
    <property type="molecule type" value="Genomic_DNA"/>
</dbReference>
<evidence type="ECO:0000259" key="7">
    <source>
        <dbReference type="PROSITE" id="PS50222"/>
    </source>
</evidence>
<protein>
    <recommendedName>
        <fullName evidence="7">EF-hand domain-containing protein</fullName>
    </recommendedName>
</protein>
<comment type="caution">
    <text evidence="8">The sequence shown here is derived from an EMBL/GenBank/DDBJ whole genome shotgun (WGS) entry which is preliminary data.</text>
</comment>
<dbReference type="AlphaFoldDB" id="A0ABD1EBB1"/>
<feature type="region of interest" description="Disordered" evidence="6">
    <location>
        <begin position="641"/>
        <end position="676"/>
    </location>
</feature>
<evidence type="ECO:0000256" key="4">
    <source>
        <dbReference type="ARBA" id="ARBA00023212"/>
    </source>
</evidence>
<evidence type="ECO:0000313" key="8">
    <source>
        <dbReference type="EMBL" id="KAL1491895.1"/>
    </source>
</evidence>
<keyword evidence="3" id="KW-0597">Phosphoprotein</keyword>
<feature type="compositionally biased region" description="Basic and acidic residues" evidence="6">
    <location>
        <begin position="1036"/>
        <end position="1064"/>
    </location>
</feature>
<evidence type="ECO:0000256" key="1">
    <source>
        <dbReference type="ARBA" id="ARBA00004300"/>
    </source>
</evidence>
<dbReference type="Proteomes" id="UP001566132">
    <property type="component" value="Unassembled WGS sequence"/>
</dbReference>
<feature type="coiled-coil region" evidence="5">
    <location>
        <begin position="788"/>
        <end position="822"/>
    </location>
</feature>
<keyword evidence="2" id="KW-0963">Cytoplasm</keyword>
<feature type="compositionally biased region" description="Polar residues" evidence="6">
    <location>
        <begin position="647"/>
        <end position="673"/>
    </location>
</feature>
<name>A0ABD1EBB1_HYPHA</name>
<evidence type="ECO:0000313" key="9">
    <source>
        <dbReference type="Proteomes" id="UP001566132"/>
    </source>
</evidence>
<feature type="coiled-coil region" evidence="5">
    <location>
        <begin position="1113"/>
        <end position="1140"/>
    </location>
</feature>
<accession>A0ABD1EBB1</accession>
<dbReference type="InterPro" id="IPR011992">
    <property type="entry name" value="EF-hand-dom_pair"/>
</dbReference>
<dbReference type="PANTHER" id="PTHR18905">
    <property type="entry name" value="NINEIN"/>
    <property type="match status" value="1"/>
</dbReference>
<organism evidence="8 9">
    <name type="scientific">Hypothenemus hampei</name>
    <name type="common">Coffee berry borer</name>
    <dbReference type="NCBI Taxonomy" id="57062"/>
    <lineage>
        <taxon>Eukaryota</taxon>
        <taxon>Metazoa</taxon>
        <taxon>Ecdysozoa</taxon>
        <taxon>Arthropoda</taxon>
        <taxon>Hexapoda</taxon>
        <taxon>Insecta</taxon>
        <taxon>Pterygota</taxon>
        <taxon>Neoptera</taxon>
        <taxon>Endopterygota</taxon>
        <taxon>Coleoptera</taxon>
        <taxon>Polyphaga</taxon>
        <taxon>Cucujiformia</taxon>
        <taxon>Curculionidae</taxon>
        <taxon>Scolytinae</taxon>
        <taxon>Hypothenemus</taxon>
    </lineage>
</organism>
<dbReference type="SUPFAM" id="SSF47473">
    <property type="entry name" value="EF-hand"/>
    <property type="match status" value="1"/>
</dbReference>
<feature type="coiled-coil region" evidence="5">
    <location>
        <begin position="378"/>
        <end position="419"/>
    </location>
</feature>
<feature type="domain" description="EF-hand" evidence="7">
    <location>
        <begin position="199"/>
        <end position="234"/>
    </location>
</feature>
<feature type="compositionally biased region" description="Polar residues" evidence="6">
    <location>
        <begin position="139"/>
        <end position="154"/>
    </location>
</feature>
<evidence type="ECO:0000256" key="5">
    <source>
        <dbReference type="SAM" id="Coils"/>
    </source>
</evidence>
<dbReference type="InterPro" id="IPR002048">
    <property type="entry name" value="EF_hand_dom"/>
</dbReference>
<evidence type="ECO:0000256" key="3">
    <source>
        <dbReference type="ARBA" id="ARBA00022553"/>
    </source>
</evidence>
<dbReference type="GO" id="GO:0005813">
    <property type="term" value="C:centrosome"/>
    <property type="evidence" value="ECO:0007669"/>
    <property type="project" value="UniProtKB-SubCell"/>
</dbReference>
<evidence type="ECO:0000256" key="2">
    <source>
        <dbReference type="ARBA" id="ARBA00022490"/>
    </source>
</evidence>
<dbReference type="PANTHER" id="PTHR18905:SF13">
    <property type="entry name" value="NON-CENTROSOMAL MICROTUBULE ARRAY"/>
    <property type="match status" value="1"/>
</dbReference>
<dbReference type="Gene3D" id="1.10.238.10">
    <property type="entry name" value="EF-hand"/>
    <property type="match status" value="1"/>
</dbReference>
<evidence type="ECO:0000256" key="6">
    <source>
        <dbReference type="SAM" id="MobiDB-lite"/>
    </source>
</evidence>
<keyword evidence="5" id="KW-0175">Coiled coil</keyword>
<gene>
    <name evidence="8" type="ORF">ABEB36_012417</name>
</gene>
<comment type="subcellular location">
    <subcellularLocation>
        <location evidence="1">Cytoplasm</location>
        <location evidence="1">Cytoskeleton</location>
        <location evidence="1">Microtubule organizing center</location>
        <location evidence="1">Centrosome</location>
    </subcellularLocation>
</comment>
<feature type="coiled-coil region" evidence="5">
    <location>
        <begin position="712"/>
        <end position="742"/>
    </location>
</feature>
<reference evidence="8 9" key="1">
    <citation type="submission" date="2024-05" db="EMBL/GenBank/DDBJ databases">
        <title>Genetic variation in Jamaican populations of the coffee berry borer (Hypothenemus hampei).</title>
        <authorList>
            <person name="Errbii M."/>
            <person name="Myrie A."/>
        </authorList>
    </citation>
    <scope>NUCLEOTIDE SEQUENCE [LARGE SCALE GENOMIC DNA]</scope>
    <source>
        <strain evidence="8">JA-Hopewell-2020-01-JO</strain>
        <tissue evidence="8">Whole body</tissue>
    </source>
</reference>
<feature type="coiled-coil region" evidence="5">
    <location>
        <begin position="457"/>
        <end position="579"/>
    </location>
</feature>
<keyword evidence="4" id="KW-0206">Cytoskeleton</keyword>